<gene>
    <name evidence="2" type="ORF">SAMN05444373_100192</name>
</gene>
<dbReference type="Pfam" id="PF13529">
    <property type="entry name" value="Peptidase_C39_2"/>
    <property type="match status" value="1"/>
</dbReference>
<accession>A0A1M6AMG1</accession>
<dbReference type="RefSeq" id="WP_149677365.1">
    <property type="nucleotide sequence ID" value="NZ_DAONMB010000135.1"/>
</dbReference>
<protein>
    <submittedName>
        <fullName evidence="2">Peptidase_C39 like family protein</fullName>
    </submittedName>
</protein>
<reference evidence="2 3" key="1">
    <citation type="submission" date="2016-11" db="EMBL/GenBank/DDBJ databases">
        <authorList>
            <person name="Varghese N."/>
            <person name="Submissions S."/>
        </authorList>
    </citation>
    <scope>NUCLEOTIDE SEQUENCE [LARGE SCALE GENOMIC DNA]</scope>
    <source>
        <strain evidence="2 3">DSM 19027</strain>
    </source>
</reference>
<sequence>MKTWKKLVLAVCGFIFAVAAVAIGALILDSIKGGRIFNDFSTIYAAEKYKEPVRIEGVHLIKQEVSCGYAIIEMLAGWMGESVTEESLLNEYGKVVTATGKQFEAEMNKRFPAYKTTMYPYLSNTEMIEKIYGSLKKGIPVPFQWAAKFGDEWTLHYSLITGLDIGNDSITVLNPYGYEEHLDLASFFERTSFRAYSNMPLFLRLAFAFGLFERNTIFMMERIPAF</sequence>
<name>A0A1M6AMG1_9FIRM</name>
<evidence type="ECO:0000313" key="2">
    <source>
        <dbReference type="EMBL" id="SHI37621.1"/>
    </source>
</evidence>
<organism evidence="2 3">
    <name type="scientific">Thermoclostridium caenicola</name>
    <dbReference type="NCBI Taxonomy" id="659425"/>
    <lineage>
        <taxon>Bacteria</taxon>
        <taxon>Bacillati</taxon>
        <taxon>Bacillota</taxon>
        <taxon>Clostridia</taxon>
        <taxon>Eubacteriales</taxon>
        <taxon>Oscillospiraceae</taxon>
        <taxon>Thermoclostridium</taxon>
    </lineage>
</organism>
<feature type="domain" description="Peptidase C39-like" evidence="1">
    <location>
        <begin position="58"/>
        <end position="176"/>
    </location>
</feature>
<dbReference type="InterPro" id="IPR039564">
    <property type="entry name" value="Peptidase_C39-like"/>
</dbReference>
<dbReference type="Proteomes" id="UP000324781">
    <property type="component" value="Unassembled WGS sequence"/>
</dbReference>
<dbReference type="EMBL" id="FQZP01000001">
    <property type="protein sequence ID" value="SHI37621.1"/>
    <property type="molecule type" value="Genomic_DNA"/>
</dbReference>
<proteinExistence type="predicted"/>
<keyword evidence="3" id="KW-1185">Reference proteome</keyword>
<evidence type="ECO:0000313" key="3">
    <source>
        <dbReference type="Proteomes" id="UP000324781"/>
    </source>
</evidence>
<evidence type="ECO:0000259" key="1">
    <source>
        <dbReference type="Pfam" id="PF13529"/>
    </source>
</evidence>
<dbReference type="AlphaFoldDB" id="A0A1M6AMG1"/>
<dbReference type="OrthoDB" id="2001961at2"/>